<feature type="region of interest" description="Disordered" evidence="1">
    <location>
        <begin position="1"/>
        <end position="119"/>
    </location>
</feature>
<dbReference type="EMBL" id="CM027689">
    <property type="protein sequence ID" value="KAG0515085.1"/>
    <property type="molecule type" value="Genomic_DNA"/>
</dbReference>
<feature type="compositionally biased region" description="Pro residues" evidence="1">
    <location>
        <begin position="67"/>
        <end position="79"/>
    </location>
</feature>
<feature type="compositionally biased region" description="Basic residues" evidence="1">
    <location>
        <begin position="80"/>
        <end position="90"/>
    </location>
</feature>
<proteinExistence type="predicted"/>
<sequence length="212" mass="22378">MQCGGAGELGDERSVETSGGGVGAPGEDGGGEPVGLGLRVKAAPQVLHRQLQRRPPSRTAGRCTLPLPSPPPWTAPPCRRPCRRTRKRQGRAGAREGRATRRRRRRAARAVEQGRRGGALPRARERAVLGGGGGAAGARQGGAPRRNRVGGGGGMGWLGLIRPGQLGLRRVLQIGHSGKKFSFFFFFFIECHGLGKIIVLLAPFSCGLSTLL</sequence>
<evidence type="ECO:0000256" key="1">
    <source>
        <dbReference type="SAM" id="MobiDB-lite"/>
    </source>
</evidence>
<feature type="compositionally biased region" description="Gly residues" evidence="1">
    <location>
        <begin position="129"/>
        <end position="140"/>
    </location>
</feature>
<evidence type="ECO:0000313" key="2">
    <source>
        <dbReference type="EMBL" id="KAG0515085.1"/>
    </source>
</evidence>
<accession>A0A921Q6R3</accession>
<name>A0A921Q6R3_SORBI</name>
<reference evidence="2" key="1">
    <citation type="journal article" date="2019" name="BMC Genomics">
        <title>A new reference genome for Sorghum bicolor reveals high levels of sequence similarity between sweet and grain genotypes: implications for the genetics of sugar metabolism.</title>
        <authorList>
            <person name="Cooper E.A."/>
            <person name="Brenton Z.W."/>
            <person name="Flinn B.S."/>
            <person name="Jenkins J."/>
            <person name="Shu S."/>
            <person name="Flowers D."/>
            <person name="Luo F."/>
            <person name="Wang Y."/>
            <person name="Xia P."/>
            <person name="Barry K."/>
            <person name="Daum C."/>
            <person name="Lipzen A."/>
            <person name="Yoshinaga Y."/>
            <person name="Schmutz J."/>
            <person name="Saski C."/>
            <person name="Vermerris W."/>
            <person name="Kresovich S."/>
        </authorList>
    </citation>
    <scope>NUCLEOTIDE SEQUENCE</scope>
</reference>
<evidence type="ECO:0000313" key="3">
    <source>
        <dbReference type="Proteomes" id="UP000807115"/>
    </source>
</evidence>
<organism evidence="2 3">
    <name type="scientific">Sorghum bicolor</name>
    <name type="common">Sorghum</name>
    <name type="synonym">Sorghum vulgare</name>
    <dbReference type="NCBI Taxonomy" id="4558"/>
    <lineage>
        <taxon>Eukaryota</taxon>
        <taxon>Viridiplantae</taxon>
        <taxon>Streptophyta</taxon>
        <taxon>Embryophyta</taxon>
        <taxon>Tracheophyta</taxon>
        <taxon>Spermatophyta</taxon>
        <taxon>Magnoliopsida</taxon>
        <taxon>Liliopsida</taxon>
        <taxon>Poales</taxon>
        <taxon>Poaceae</taxon>
        <taxon>PACMAD clade</taxon>
        <taxon>Panicoideae</taxon>
        <taxon>Andropogonodae</taxon>
        <taxon>Andropogoneae</taxon>
        <taxon>Sorghinae</taxon>
        <taxon>Sorghum</taxon>
    </lineage>
</organism>
<feature type="compositionally biased region" description="Gly residues" evidence="1">
    <location>
        <begin position="18"/>
        <end position="34"/>
    </location>
</feature>
<dbReference type="Proteomes" id="UP000807115">
    <property type="component" value="Chromosome 10"/>
</dbReference>
<comment type="caution">
    <text evidence="2">The sequence shown here is derived from an EMBL/GenBank/DDBJ whole genome shotgun (WGS) entry which is preliminary data.</text>
</comment>
<feature type="region of interest" description="Disordered" evidence="1">
    <location>
        <begin position="129"/>
        <end position="148"/>
    </location>
</feature>
<dbReference type="AlphaFoldDB" id="A0A921Q6R3"/>
<gene>
    <name evidence="2" type="ORF">BDA96_10G248700</name>
</gene>
<reference evidence="2" key="2">
    <citation type="submission" date="2020-10" db="EMBL/GenBank/DDBJ databases">
        <authorList>
            <person name="Cooper E.A."/>
            <person name="Brenton Z.W."/>
            <person name="Flinn B.S."/>
            <person name="Jenkins J."/>
            <person name="Shu S."/>
            <person name="Flowers D."/>
            <person name="Luo F."/>
            <person name="Wang Y."/>
            <person name="Xia P."/>
            <person name="Barry K."/>
            <person name="Daum C."/>
            <person name="Lipzen A."/>
            <person name="Yoshinaga Y."/>
            <person name="Schmutz J."/>
            <person name="Saski C."/>
            <person name="Vermerris W."/>
            <person name="Kresovich S."/>
        </authorList>
    </citation>
    <scope>NUCLEOTIDE SEQUENCE</scope>
</reference>
<protein>
    <submittedName>
        <fullName evidence="2">Uncharacterized protein</fullName>
    </submittedName>
</protein>